<dbReference type="InterPro" id="IPR027558">
    <property type="entry name" value="Pre_pil_HX9DG_C"/>
</dbReference>
<keyword evidence="1" id="KW-0472">Membrane</keyword>
<sequence length="305" mass="32325">MRMTQRNEKRGFTLIELLVVIAIIAILIALLLPAVQQAREAARRSTCKNNLKQIGLALHNYHDTHRVFPMMYQGLSSGAPNIGATNGLGIAWGTYILPFMDQANLYNSISTRMFGATGNGAGVHWLDDTTATVGTTTLAKTILPAFICPSDPMGGINSDRGSYGKSNYLAVVGTDWDGDGPITGGATTTYKGAFYGNSRNSLRDFTDGASNSFLAGERTTQGAANGGIWIGARGTRSDNGLRTSANSNFLINNAGATDGAASSAHVGGCHFLFGDGRISFLSENISSETYEYLGLINDGKVIGEY</sequence>
<dbReference type="NCBIfam" id="TIGR04294">
    <property type="entry name" value="pre_pil_HX9DG"/>
    <property type="match status" value="1"/>
</dbReference>
<accession>A0A3D3R8T9</accession>
<keyword evidence="1" id="KW-1133">Transmembrane helix</keyword>
<reference evidence="3 4" key="1">
    <citation type="journal article" date="2018" name="Nat. Biotechnol.">
        <title>A standardized bacterial taxonomy based on genome phylogeny substantially revises the tree of life.</title>
        <authorList>
            <person name="Parks D.H."/>
            <person name="Chuvochina M."/>
            <person name="Waite D.W."/>
            <person name="Rinke C."/>
            <person name="Skarshewski A."/>
            <person name="Chaumeil P.A."/>
            <person name="Hugenholtz P."/>
        </authorList>
    </citation>
    <scope>NUCLEOTIDE SEQUENCE [LARGE SCALE GENOMIC DNA]</scope>
    <source>
        <strain evidence="3">UBA9375</strain>
    </source>
</reference>
<dbReference type="EMBL" id="DQAY01000098">
    <property type="protein sequence ID" value="HCO24508.1"/>
    <property type="molecule type" value="Genomic_DNA"/>
</dbReference>
<dbReference type="InterPro" id="IPR012902">
    <property type="entry name" value="N_methyl_site"/>
</dbReference>
<dbReference type="Pfam" id="PF07963">
    <property type="entry name" value="N_methyl"/>
    <property type="match status" value="1"/>
</dbReference>
<organism evidence="3 4">
    <name type="scientific">Gimesia maris</name>
    <dbReference type="NCBI Taxonomy" id="122"/>
    <lineage>
        <taxon>Bacteria</taxon>
        <taxon>Pseudomonadati</taxon>
        <taxon>Planctomycetota</taxon>
        <taxon>Planctomycetia</taxon>
        <taxon>Planctomycetales</taxon>
        <taxon>Planctomycetaceae</taxon>
        <taxon>Gimesia</taxon>
    </lineage>
</organism>
<evidence type="ECO:0000256" key="1">
    <source>
        <dbReference type="SAM" id="Phobius"/>
    </source>
</evidence>
<dbReference type="AlphaFoldDB" id="A0A3D3R8T9"/>
<dbReference type="PANTHER" id="PTHR30093">
    <property type="entry name" value="GENERAL SECRETION PATHWAY PROTEIN G"/>
    <property type="match status" value="1"/>
</dbReference>
<gene>
    <name evidence="3" type="ORF">DIT97_16290</name>
</gene>
<dbReference type="PANTHER" id="PTHR30093:SF2">
    <property type="entry name" value="TYPE II SECRETION SYSTEM PROTEIN H"/>
    <property type="match status" value="1"/>
</dbReference>
<protein>
    <submittedName>
        <fullName evidence="3">Prepilin-type cleavage/methylation domain-containing protein</fullName>
    </submittedName>
</protein>
<dbReference type="Gene3D" id="3.30.700.10">
    <property type="entry name" value="Glycoprotein, Type 4 Pilin"/>
    <property type="match status" value="1"/>
</dbReference>
<feature type="domain" description="DUF1559" evidence="2">
    <location>
        <begin position="36"/>
        <end position="286"/>
    </location>
</feature>
<evidence type="ECO:0000313" key="4">
    <source>
        <dbReference type="Proteomes" id="UP000263642"/>
    </source>
</evidence>
<dbReference type="NCBIfam" id="TIGR02532">
    <property type="entry name" value="IV_pilin_GFxxxE"/>
    <property type="match status" value="1"/>
</dbReference>
<dbReference type="SUPFAM" id="SSF54523">
    <property type="entry name" value="Pili subunits"/>
    <property type="match status" value="1"/>
</dbReference>
<dbReference type="InterPro" id="IPR011453">
    <property type="entry name" value="DUF1559"/>
</dbReference>
<name>A0A3D3R8T9_9PLAN</name>
<keyword evidence="1" id="KW-0812">Transmembrane</keyword>
<dbReference type="Proteomes" id="UP000263642">
    <property type="component" value="Unassembled WGS sequence"/>
</dbReference>
<comment type="caution">
    <text evidence="3">The sequence shown here is derived from an EMBL/GenBank/DDBJ whole genome shotgun (WGS) entry which is preliminary data.</text>
</comment>
<dbReference type="Pfam" id="PF07596">
    <property type="entry name" value="SBP_bac_10"/>
    <property type="match status" value="1"/>
</dbReference>
<dbReference type="PROSITE" id="PS00409">
    <property type="entry name" value="PROKAR_NTER_METHYL"/>
    <property type="match status" value="1"/>
</dbReference>
<dbReference type="InterPro" id="IPR045584">
    <property type="entry name" value="Pilin-like"/>
</dbReference>
<evidence type="ECO:0000313" key="3">
    <source>
        <dbReference type="EMBL" id="HCO24508.1"/>
    </source>
</evidence>
<evidence type="ECO:0000259" key="2">
    <source>
        <dbReference type="Pfam" id="PF07596"/>
    </source>
</evidence>
<feature type="transmembrane region" description="Helical" evidence="1">
    <location>
        <begin position="12"/>
        <end position="35"/>
    </location>
</feature>
<proteinExistence type="predicted"/>